<dbReference type="InterPro" id="IPR036926">
    <property type="entry name" value="Thymidate_synth/dCMP_Mease_sf"/>
</dbReference>
<dbReference type="Gene3D" id="3.30.572.10">
    <property type="entry name" value="Thymidylate synthase/dCMP hydroxymethylase domain"/>
    <property type="match status" value="1"/>
</dbReference>
<dbReference type="GO" id="GO:0006231">
    <property type="term" value="P:dTMP biosynthetic process"/>
    <property type="evidence" value="ECO:0007669"/>
    <property type="project" value="InterPro"/>
</dbReference>
<feature type="domain" description="Thymidylate synthase/dCMP hydroxymethylase" evidence="5">
    <location>
        <begin position="7"/>
        <end position="339"/>
    </location>
</feature>
<accession>A0A0S2MW21</accession>
<dbReference type="PANTHER" id="PTHR11548">
    <property type="entry name" value="THYMIDYLATE SYNTHASE 1"/>
    <property type="match status" value="1"/>
</dbReference>
<dbReference type="PANTHER" id="PTHR11548:SF1">
    <property type="entry name" value="THYMIDYLATE SYNTHASE 1"/>
    <property type="match status" value="1"/>
</dbReference>
<evidence type="ECO:0000256" key="4">
    <source>
        <dbReference type="ARBA" id="ARBA00022679"/>
    </source>
</evidence>
<keyword evidence="4" id="KW-0808">Transferase</keyword>
<dbReference type="InterPro" id="IPR000398">
    <property type="entry name" value="Thymidylate_synthase"/>
</dbReference>
<protein>
    <recommendedName>
        <fullName evidence="2">thymidylate synthase</fullName>
        <ecNumber evidence="2">2.1.1.45</ecNumber>
    </recommendedName>
</protein>
<evidence type="ECO:0000256" key="2">
    <source>
        <dbReference type="ARBA" id="ARBA00011947"/>
    </source>
</evidence>
<proteinExistence type="inferred from homology"/>
<gene>
    <name evidence="6" type="ORF">Phi4113_090</name>
</gene>
<comment type="similarity">
    <text evidence="1">Belongs to the thymidylate synthase family.</text>
</comment>
<dbReference type="GO" id="GO:0004799">
    <property type="term" value="F:thymidylate synthase activity"/>
    <property type="evidence" value="ECO:0007669"/>
    <property type="project" value="UniProtKB-EC"/>
</dbReference>
<name>A0A0S2MW21_9CAUD</name>
<organism evidence="6 7">
    <name type="scientific">Cellulophaga phage phi4:1_13</name>
    <dbReference type="NCBI Taxonomy" id="1747284"/>
    <lineage>
        <taxon>Viruses</taxon>
        <taxon>Duplodnaviria</taxon>
        <taxon>Heunggongvirae</taxon>
        <taxon>Uroviricota</taxon>
        <taxon>Caudoviricetes</taxon>
        <taxon>Lightbulbvirus</taxon>
        <taxon>Lightbulbvirus Cba41</taxon>
    </lineage>
</organism>
<dbReference type="Proteomes" id="UP000229115">
    <property type="component" value="Segment"/>
</dbReference>
<sequence length="345" mass="39894">MAKIDHTFRDLCSKIQLEGREYENKNRGVKRLQIPSYTLKHSFEDGFPAITNKGLFWKGITGELIWFLRGDNDIEYLKLNKIDIWDKDAYNWYAKHHSGLKEDSDEPFRMLTFEEFQLEGKGSVGKNYSVQWRDFQGVDQILRLVTDMKKDIMSSRLKVNAWNPAEIFETALPPCHSEFQVIGVPLTTDERFKIANLSEEEIAYVVDNDLVMEALEDVPEFGFELHWNQRSVDTFLGLPFNIASYGLLAKMLEMLTGYKALGIEGTLKCVHFYDNQYEAVNQLLERDPDTHANCELVISDYVKSLDPFKLELDEFLMSIAIPDFTLKGYTSDKRIPVKMLAPKSI</sequence>
<dbReference type="CDD" id="cd00351">
    <property type="entry name" value="TS_Pyrimidine_HMase"/>
    <property type="match status" value="1"/>
</dbReference>
<dbReference type="GO" id="GO:0032259">
    <property type="term" value="P:methylation"/>
    <property type="evidence" value="ECO:0007669"/>
    <property type="project" value="UniProtKB-KW"/>
</dbReference>
<dbReference type="NCBIfam" id="TIGR03284">
    <property type="entry name" value="thym_sym"/>
    <property type="match status" value="1"/>
</dbReference>
<evidence type="ECO:0000259" key="5">
    <source>
        <dbReference type="Pfam" id="PF00303"/>
    </source>
</evidence>
<dbReference type="Pfam" id="PF00303">
    <property type="entry name" value="Thymidylat_synt"/>
    <property type="match status" value="1"/>
</dbReference>
<dbReference type="InterPro" id="IPR023451">
    <property type="entry name" value="Thymidate_synth/dCMP_Mease_dom"/>
</dbReference>
<evidence type="ECO:0000256" key="1">
    <source>
        <dbReference type="ARBA" id="ARBA00009972"/>
    </source>
</evidence>
<dbReference type="SUPFAM" id="SSF55831">
    <property type="entry name" value="Thymidylate synthase/dCMP hydroxymethylase"/>
    <property type="match status" value="1"/>
</dbReference>
<keyword evidence="3" id="KW-0489">Methyltransferase</keyword>
<dbReference type="InterPro" id="IPR045097">
    <property type="entry name" value="Thymidate_synth/dCMP_Mease"/>
</dbReference>
<reference evidence="6 7" key="1">
    <citation type="submission" date="2015-10" db="EMBL/GenBank/DDBJ databases">
        <title>Large-scale maps of variable infection efficiencies in aquatic Bacteriodetes phage-host model systems.</title>
        <authorList>
            <person name="Holmfeldt K."/>
            <person name="Solonenko N."/>
            <person name="Howard-Varona C."/>
            <person name="Moreno M."/>
            <person name="Malmstrom R.R."/>
            <person name="Blow M.J."/>
            <person name="Sullivan M.B."/>
        </authorList>
    </citation>
    <scope>NUCLEOTIDE SEQUENCE [LARGE SCALE GENOMIC DNA]</scope>
</reference>
<evidence type="ECO:0000313" key="7">
    <source>
        <dbReference type="Proteomes" id="UP000229115"/>
    </source>
</evidence>
<dbReference type="EMBL" id="KT962245">
    <property type="protein sequence ID" value="ALO80099.1"/>
    <property type="molecule type" value="Genomic_RNA"/>
</dbReference>
<evidence type="ECO:0000313" key="6">
    <source>
        <dbReference type="EMBL" id="ALO80099.1"/>
    </source>
</evidence>
<dbReference type="EC" id="2.1.1.45" evidence="2"/>
<evidence type="ECO:0000256" key="3">
    <source>
        <dbReference type="ARBA" id="ARBA00022603"/>
    </source>
</evidence>
<dbReference type="PRINTS" id="PR00108">
    <property type="entry name" value="THYMDSNTHASE"/>
</dbReference>